<evidence type="ECO:0000259" key="1">
    <source>
        <dbReference type="Pfam" id="PF01048"/>
    </source>
</evidence>
<dbReference type="NCBIfam" id="TIGR03468">
    <property type="entry name" value="HpnG"/>
    <property type="match status" value="1"/>
</dbReference>
<feature type="domain" description="Nucleoside phosphorylase" evidence="1">
    <location>
        <begin position="57"/>
        <end position="166"/>
    </location>
</feature>
<dbReference type="GO" id="GO:0008782">
    <property type="term" value="F:adenosylhomocysteine nucleosidase activity"/>
    <property type="evidence" value="ECO:0007669"/>
    <property type="project" value="TreeGrafter"/>
</dbReference>
<dbReference type="PANTHER" id="PTHR46832">
    <property type="entry name" value="5'-METHYLTHIOADENOSINE/S-ADENOSYLHOMOCYSTEINE NUCLEOSIDASE"/>
    <property type="match status" value="1"/>
</dbReference>
<dbReference type="Proteomes" id="UP000676409">
    <property type="component" value="Chromosome"/>
</dbReference>
<dbReference type="EMBL" id="CP073078">
    <property type="protein sequence ID" value="QUD89949.1"/>
    <property type="molecule type" value="Genomic_DNA"/>
</dbReference>
<keyword evidence="3" id="KW-1185">Reference proteome</keyword>
<protein>
    <recommendedName>
        <fullName evidence="1">Nucleoside phosphorylase domain-containing protein</fullName>
    </recommendedName>
</protein>
<dbReference type="GO" id="GO:0019284">
    <property type="term" value="P:L-methionine salvage from S-adenosylmethionine"/>
    <property type="evidence" value="ECO:0007669"/>
    <property type="project" value="TreeGrafter"/>
</dbReference>
<dbReference type="KEGG" id="caul:KCG34_08820"/>
<name>A0A975G3M9_9CAUL</name>
<dbReference type="Pfam" id="PF01048">
    <property type="entry name" value="PNP_UDP_1"/>
    <property type="match status" value="1"/>
</dbReference>
<evidence type="ECO:0000313" key="3">
    <source>
        <dbReference type="Proteomes" id="UP000676409"/>
    </source>
</evidence>
<accession>A0A975G3M9</accession>
<dbReference type="GO" id="GO:0009116">
    <property type="term" value="P:nucleoside metabolic process"/>
    <property type="evidence" value="ECO:0007669"/>
    <property type="project" value="InterPro"/>
</dbReference>
<evidence type="ECO:0000313" key="2">
    <source>
        <dbReference type="EMBL" id="QUD89949.1"/>
    </source>
</evidence>
<dbReference type="GO" id="GO:0008930">
    <property type="term" value="F:methylthioadenosine nucleosidase activity"/>
    <property type="evidence" value="ECO:0007669"/>
    <property type="project" value="TreeGrafter"/>
</dbReference>
<dbReference type="CDD" id="cd17768">
    <property type="entry name" value="adenosylhopane_nucleosidase_HpnG-like"/>
    <property type="match status" value="1"/>
</dbReference>
<sequence>MSGSPRLFAVVGMIREARIIAGEGVKVVIGGGSSAQLERKLDGLLNALGYGAPDLMLLSFGVCGALAPDLKAGDLVLGSAVIGAGRSWPTDPQRTEALHARLASARIAAVAAGDEAVGSVEAKRALFEATRAVAVDMESHIVARLAERHGLPFAVVRAVSDAADHALPPAALVGMKADGSVDIAAVLGALARRPGQFPALMRTAREAGAGFKALEGAAAAIRSGFP</sequence>
<reference evidence="2" key="1">
    <citation type="submission" date="2021-04" db="EMBL/GenBank/DDBJ databases">
        <title>The complete genome sequence of Caulobacter sp. S6.</title>
        <authorList>
            <person name="Tang Y."/>
            <person name="Ouyang W."/>
            <person name="Liu Q."/>
            <person name="Huang B."/>
            <person name="Guo Z."/>
            <person name="Lei P."/>
        </authorList>
    </citation>
    <scope>NUCLEOTIDE SEQUENCE</scope>
    <source>
        <strain evidence="2">S6</strain>
    </source>
</reference>
<proteinExistence type="predicted"/>
<dbReference type="AlphaFoldDB" id="A0A975G3M9"/>
<dbReference type="InterPro" id="IPR035994">
    <property type="entry name" value="Nucleoside_phosphorylase_sf"/>
</dbReference>
<organism evidence="2 3">
    <name type="scientific">Phenylobacterium montanum</name>
    <dbReference type="NCBI Taxonomy" id="2823693"/>
    <lineage>
        <taxon>Bacteria</taxon>
        <taxon>Pseudomonadati</taxon>
        <taxon>Pseudomonadota</taxon>
        <taxon>Alphaproteobacteria</taxon>
        <taxon>Caulobacterales</taxon>
        <taxon>Caulobacteraceae</taxon>
        <taxon>Phenylobacterium</taxon>
    </lineage>
</organism>
<dbReference type="SUPFAM" id="SSF53167">
    <property type="entry name" value="Purine and uridine phosphorylases"/>
    <property type="match status" value="1"/>
</dbReference>
<dbReference type="Gene3D" id="3.40.50.1580">
    <property type="entry name" value="Nucleoside phosphorylase domain"/>
    <property type="match status" value="1"/>
</dbReference>
<dbReference type="InterPro" id="IPR017831">
    <property type="entry name" value="Hopanoid-assoc_phosphoryl_HpnG"/>
</dbReference>
<dbReference type="GO" id="GO:0005829">
    <property type="term" value="C:cytosol"/>
    <property type="evidence" value="ECO:0007669"/>
    <property type="project" value="TreeGrafter"/>
</dbReference>
<dbReference type="InterPro" id="IPR000845">
    <property type="entry name" value="Nucleoside_phosphorylase_d"/>
</dbReference>
<dbReference type="PANTHER" id="PTHR46832:SF1">
    <property type="entry name" value="5'-METHYLTHIOADENOSINE_S-ADENOSYLHOMOCYSTEINE NUCLEOSIDASE"/>
    <property type="match status" value="1"/>
</dbReference>
<dbReference type="RefSeq" id="WP_211940000.1">
    <property type="nucleotide sequence ID" value="NZ_CP073078.1"/>
</dbReference>
<gene>
    <name evidence="2" type="ORF">KCG34_08820</name>
</gene>